<dbReference type="EMBL" id="AFOY02000004">
    <property type="protein sequence ID" value="EXF96333.1"/>
    <property type="molecule type" value="Genomic_DNA"/>
</dbReference>
<keyword evidence="2" id="KW-0862">Zinc</keyword>
<comment type="caution">
    <text evidence="4">The sequence shown here is derived from an EMBL/GenBank/DDBJ whole genome shotgun (WGS) entry which is preliminary data.</text>
</comment>
<sequence length="60" mass="6838">MRLIDGGIAETREVLDFCAEHSIIGDIQMLDIRQINEAYSHMIAGEVKYRFVIDKATLKV</sequence>
<protein>
    <recommendedName>
        <fullName evidence="6">Alcohol dehydrogenase</fullName>
    </recommendedName>
</protein>
<gene>
    <name evidence="4" type="ORF">HK44_022155</name>
</gene>
<dbReference type="PATRIC" id="fig|1042209.11.peg.967"/>
<dbReference type="GO" id="GO:0016616">
    <property type="term" value="F:oxidoreductase activity, acting on the CH-OH group of donors, NAD or NADP as acceptor"/>
    <property type="evidence" value="ECO:0007669"/>
    <property type="project" value="InterPro"/>
</dbReference>
<keyword evidence="1" id="KW-0479">Metal-binding</keyword>
<evidence type="ECO:0000313" key="5">
    <source>
        <dbReference type="Proteomes" id="UP000022611"/>
    </source>
</evidence>
<evidence type="ECO:0008006" key="6">
    <source>
        <dbReference type="Google" id="ProtNLM"/>
    </source>
</evidence>
<dbReference type="HOGENOM" id="CLU_026673_27_2_6"/>
<dbReference type="AlphaFoldDB" id="A0A010T0A6"/>
<keyword evidence="3" id="KW-0560">Oxidoreductase</keyword>
<evidence type="ECO:0000256" key="2">
    <source>
        <dbReference type="ARBA" id="ARBA00022833"/>
    </source>
</evidence>
<reference evidence="4 5" key="1">
    <citation type="journal article" date="2011" name="J. Bacteriol.">
        <title>Draft genome sequence of the polycyclic aromatic hydrocarbon-degrading, genetically engineered bioluminescent bioreporter Pseudomonas fluorescens HK44.</title>
        <authorList>
            <person name="Chauhan A."/>
            <person name="Layton A.C."/>
            <person name="Williams D.E."/>
            <person name="Smartt A.E."/>
            <person name="Ripp S."/>
            <person name="Karpinets T.V."/>
            <person name="Brown S.D."/>
            <person name="Sayler G.S."/>
        </authorList>
    </citation>
    <scope>NUCLEOTIDE SEQUENCE [LARGE SCALE GENOMIC DNA]</scope>
    <source>
        <strain evidence="4 5">HK44</strain>
    </source>
</reference>
<dbReference type="Proteomes" id="UP000022611">
    <property type="component" value="Unassembled WGS sequence"/>
</dbReference>
<dbReference type="PANTHER" id="PTHR42683">
    <property type="entry name" value="ALDEHYDE REDUCTASE"/>
    <property type="match status" value="1"/>
</dbReference>
<dbReference type="GO" id="GO:0046872">
    <property type="term" value="F:metal ion binding"/>
    <property type="evidence" value="ECO:0007669"/>
    <property type="project" value="UniProtKB-KW"/>
</dbReference>
<accession>A0A010T0A6</accession>
<name>A0A010T0A6_PSEFL</name>
<dbReference type="InterPro" id="IPR047109">
    <property type="entry name" value="CAD-like"/>
</dbReference>
<evidence type="ECO:0000256" key="1">
    <source>
        <dbReference type="ARBA" id="ARBA00022723"/>
    </source>
</evidence>
<proteinExistence type="predicted"/>
<evidence type="ECO:0000256" key="3">
    <source>
        <dbReference type="ARBA" id="ARBA00023002"/>
    </source>
</evidence>
<dbReference type="Gene3D" id="3.40.50.720">
    <property type="entry name" value="NAD(P)-binding Rossmann-like Domain"/>
    <property type="match status" value="1"/>
</dbReference>
<evidence type="ECO:0000313" key="4">
    <source>
        <dbReference type="EMBL" id="EXF96333.1"/>
    </source>
</evidence>
<organism evidence="4 5">
    <name type="scientific">Pseudomonas fluorescens HK44</name>
    <dbReference type="NCBI Taxonomy" id="1042209"/>
    <lineage>
        <taxon>Bacteria</taxon>
        <taxon>Pseudomonadati</taxon>
        <taxon>Pseudomonadota</taxon>
        <taxon>Gammaproteobacteria</taxon>
        <taxon>Pseudomonadales</taxon>
        <taxon>Pseudomonadaceae</taxon>
        <taxon>Pseudomonas</taxon>
    </lineage>
</organism>
<dbReference type="eggNOG" id="COG1064">
    <property type="taxonomic scope" value="Bacteria"/>
</dbReference>
<dbReference type="Gene3D" id="3.90.180.10">
    <property type="entry name" value="Medium-chain alcohol dehydrogenases, catalytic domain"/>
    <property type="match status" value="1"/>
</dbReference>